<organism evidence="2 3">
    <name type="scientific">Capnocytophaga cynodegmi</name>
    <dbReference type="NCBI Taxonomy" id="28189"/>
    <lineage>
        <taxon>Bacteria</taxon>
        <taxon>Pseudomonadati</taxon>
        <taxon>Bacteroidota</taxon>
        <taxon>Flavobacteriia</taxon>
        <taxon>Flavobacteriales</taxon>
        <taxon>Flavobacteriaceae</taxon>
        <taxon>Capnocytophaga</taxon>
    </lineage>
</organism>
<keyword evidence="1" id="KW-1133">Transmembrane helix</keyword>
<proteinExistence type="predicted"/>
<evidence type="ECO:0000313" key="3">
    <source>
        <dbReference type="Proteomes" id="UP000038055"/>
    </source>
</evidence>
<feature type="transmembrane region" description="Helical" evidence="1">
    <location>
        <begin position="130"/>
        <end position="148"/>
    </location>
</feature>
<name>A0A0B7HD82_9FLAO</name>
<protein>
    <submittedName>
        <fullName evidence="2">Uncharacterized protein</fullName>
    </submittedName>
</protein>
<feature type="transmembrane region" description="Helical" evidence="1">
    <location>
        <begin position="12"/>
        <end position="30"/>
    </location>
</feature>
<reference evidence="3" key="1">
    <citation type="submission" date="2015-01" db="EMBL/GenBank/DDBJ databases">
        <authorList>
            <person name="MANFREDI Pablo"/>
        </authorList>
    </citation>
    <scope>NUCLEOTIDE SEQUENCE [LARGE SCALE GENOMIC DNA]</scope>
    <source>
        <strain evidence="3">Ccyn2B</strain>
    </source>
</reference>
<sequence length="294" mass="34243">MNTFLQKLITSQLLIPIITVLLGIVVIFIAKKNQLLSDKKAVFYVLLSSVIFSSLGLLGYLQVDFMPYAYIALQVFYLIMGYFNYRLYDVYIKALKGSPFWKKFLVLLIQILISGALFSLIFNLVNDFKYGIWASTCLVSLFIAPFFMQTFQSYLNIPIEIYKMKIYDGTNKGTPVVPIDTGALLVYEIEVYKTTTDEKPTRLKAKSTKEMILGDWFELILSDYNQRKFSAPIEYYNLEKPYGWVFYTKPSFFLPRKYIDPDMSFQENKLSEKQLIIAKRVREQKKVINDDVLL</sequence>
<dbReference type="RefSeq" id="WP_041992179.1">
    <property type="nucleotide sequence ID" value="NZ_CDOD01000022.1"/>
</dbReference>
<keyword evidence="3" id="KW-1185">Reference proteome</keyword>
<dbReference type="AlphaFoldDB" id="A0A0B7HD82"/>
<feature type="transmembrane region" description="Helical" evidence="1">
    <location>
        <begin position="105"/>
        <end position="124"/>
    </location>
</feature>
<feature type="transmembrane region" description="Helical" evidence="1">
    <location>
        <begin position="67"/>
        <end position="85"/>
    </location>
</feature>
<keyword evidence="1" id="KW-0472">Membrane</keyword>
<dbReference type="EMBL" id="CDOD01000022">
    <property type="protein sequence ID" value="CEN35857.1"/>
    <property type="molecule type" value="Genomic_DNA"/>
</dbReference>
<dbReference type="Pfam" id="PF17555">
    <property type="entry name" value="TssN"/>
    <property type="match status" value="1"/>
</dbReference>
<accession>A0A0B7HD82</accession>
<dbReference type="Proteomes" id="UP000038055">
    <property type="component" value="Unassembled WGS sequence"/>
</dbReference>
<evidence type="ECO:0000313" key="2">
    <source>
        <dbReference type="EMBL" id="CEN35857.1"/>
    </source>
</evidence>
<dbReference type="InterPro" id="IPR035177">
    <property type="entry name" value="TssN"/>
</dbReference>
<keyword evidence="1" id="KW-0812">Transmembrane</keyword>
<evidence type="ECO:0000256" key="1">
    <source>
        <dbReference type="SAM" id="Phobius"/>
    </source>
</evidence>
<feature type="transmembrane region" description="Helical" evidence="1">
    <location>
        <begin position="42"/>
        <end position="61"/>
    </location>
</feature>
<gene>
    <name evidence="2" type="ORF">CCYN2B_290033</name>
</gene>